<dbReference type="EMBL" id="CM007647">
    <property type="protein sequence ID" value="ONM07950.1"/>
    <property type="molecule type" value="Genomic_DNA"/>
</dbReference>
<protein>
    <submittedName>
        <fullName evidence="1">Uncharacterized protein</fullName>
    </submittedName>
</protein>
<reference evidence="1" key="1">
    <citation type="submission" date="2015-12" db="EMBL/GenBank/DDBJ databases">
        <title>Update maize B73 reference genome by single molecule sequencing technologies.</title>
        <authorList>
            <consortium name="Maize Genome Sequencing Project"/>
            <person name="Ware D."/>
        </authorList>
    </citation>
    <scope>NUCLEOTIDE SEQUENCE [LARGE SCALE GENOMIC DNA]</scope>
    <source>
        <tissue evidence="1">Seedling</tissue>
    </source>
</reference>
<name>A0A1D6L061_MAIZE</name>
<sequence>MALFKLRVVCGIEESQFPTMTCLKQVQGKYDNIIAEVKSYYMSMSGYRDDKKRKVYLHVDERVQG</sequence>
<proteinExistence type="predicted"/>
<organism evidence="1">
    <name type="scientific">Zea mays</name>
    <name type="common">Maize</name>
    <dbReference type="NCBI Taxonomy" id="4577"/>
    <lineage>
        <taxon>Eukaryota</taxon>
        <taxon>Viridiplantae</taxon>
        <taxon>Streptophyta</taxon>
        <taxon>Embryophyta</taxon>
        <taxon>Tracheophyta</taxon>
        <taxon>Spermatophyta</taxon>
        <taxon>Magnoliopsida</taxon>
        <taxon>Liliopsida</taxon>
        <taxon>Poales</taxon>
        <taxon>Poaceae</taxon>
        <taxon>PACMAD clade</taxon>
        <taxon>Panicoideae</taxon>
        <taxon>Andropogonodae</taxon>
        <taxon>Andropogoneae</taxon>
        <taxon>Tripsacinae</taxon>
        <taxon>Zea</taxon>
    </lineage>
</organism>
<accession>A0A1D6L061</accession>
<gene>
    <name evidence="1" type="ORF">ZEAMMB73_Zm00001d033570</name>
</gene>
<evidence type="ECO:0000313" key="1">
    <source>
        <dbReference type="EMBL" id="ONM07950.1"/>
    </source>
</evidence>
<dbReference type="AlphaFoldDB" id="A0A1D6L061"/>